<dbReference type="AlphaFoldDB" id="X1I982"/>
<comment type="caution">
    <text evidence="1">The sequence shown here is derived from an EMBL/GenBank/DDBJ whole genome shotgun (WGS) entry which is preliminary data.</text>
</comment>
<dbReference type="EMBL" id="BARU01043142">
    <property type="protein sequence ID" value="GAH78257.1"/>
    <property type="molecule type" value="Genomic_DNA"/>
</dbReference>
<sequence length="94" mass="11336">KQVDAFNFQISVDPLCHYVIKHYDLIKNASFSTMKEIFKNEYPNAQNHLIKNKNLMLKIKQLEFEKKIKISRQISLKDFNAYLKEWEREELTTN</sequence>
<evidence type="ECO:0000313" key="1">
    <source>
        <dbReference type="EMBL" id="GAH78257.1"/>
    </source>
</evidence>
<proteinExistence type="predicted"/>
<protein>
    <submittedName>
        <fullName evidence="1">Uncharacterized protein</fullName>
    </submittedName>
</protein>
<name>X1I982_9ZZZZ</name>
<accession>X1I982</accession>
<feature type="non-terminal residue" evidence="1">
    <location>
        <position position="1"/>
    </location>
</feature>
<organism evidence="1">
    <name type="scientific">marine sediment metagenome</name>
    <dbReference type="NCBI Taxonomy" id="412755"/>
    <lineage>
        <taxon>unclassified sequences</taxon>
        <taxon>metagenomes</taxon>
        <taxon>ecological metagenomes</taxon>
    </lineage>
</organism>
<gene>
    <name evidence="1" type="ORF">S03H2_66127</name>
</gene>
<reference evidence="1" key="1">
    <citation type="journal article" date="2014" name="Front. Microbiol.">
        <title>High frequency of phylogenetically diverse reductive dehalogenase-homologous genes in deep subseafloor sedimentary metagenomes.</title>
        <authorList>
            <person name="Kawai M."/>
            <person name="Futagami T."/>
            <person name="Toyoda A."/>
            <person name="Takaki Y."/>
            <person name="Nishi S."/>
            <person name="Hori S."/>
            <person name="Arai W."/>
            <person name="Tsubouchi T."/>
            <person name="Morono Y."/>
            <person name="Uchiyama I."/>
            <person name="Ito T."/>
            <person name="Fujiyama A."/>
            <person name="Inagaki F."/>
            <person name="Takami H."/>
        </authorList>
    </citation>
    <scope>NUCLEOTIDE SEQUENCE</scope>
    <source>
        <strain evidence="1">Expedition CK06-06</strain>
    </source>
</reference>